<dbReference type="InterPro" id="IPR036864">
    <property type="entry name" value="Zn2-C6_fun-type_DNA-bd_sf"/>
</dbReference>
<evidence type="ECO:0000259" key="3">
    <source>
        <dbReference type="PROSITE" id="PS50048"/>
    </source>
</evidence>
<feature type="domain" description="Zn(2)-C6 fungal-type" evidence="3">
    <location>
        <begin position="108"/>
        <end position="138"/>
    </location>
</feature>
<gene>
    <name evidence="4" type="ORF">K444DRAFT_709552</name>
</gene>
<dbReference type="InParanoid" id="A0A2J6SH82"/>
<dbReference type="PROSITE" id="PS50048">
    <property type="entry name" value="ZN2_CY6_FUNGAL_2"/>
    <property type="match status" value="1"/>
</dbReference>
<dbReference type="AlphaFoldDB" id="A0A2J6SH82"/>
<dbReference type="OrthoDB" id="416217at2759"/>
<name>A0A2J6SH82_9HELO</name>
<dbReference type="InterPro" id="IPR001138">
    <property type="entry name" value="Zn2Cys6_DnaBD"/>
</dbReference>
<dbReference type="RefSeq" id="XP_024727011.1">
    <property type="nucleotide sequence ID" value="XM_024888202.1"/>
</dbReference>
<evidence type="ECO:0000256" key="1">
    <source>
        <dbReference type="ARBA" id="ARBA00023242"/>
    </source>
</evidence>
<dbReference type="SMART" id="SM00066">
    <property type="entry name" value="GAL4"/>
    <property type="match status" value="1"/>
</dbReference>
<evidence type="ECO:0000313" key="4">
    <source>
        <dbReference type="EMBL" id="PMD50107.1"/>
    </source>
</evidence>
<dbReference type="GO" id="GO:0001228">
    <property type="term" value="F:DNA-binding transcription activator activity, RNA polymerase II-specific"/>
    <property type="evidence" value="ECO:0007669"/>
    <property type="project" value="TreeGrafter"/>
</dbReference>
<reference evidence="4 5" key="1">
    <citation type="submission" date="2016-04" db="EMBL/GenBank/DDBJ databases">
        <title>A degradative enzymes factory behind the ericoid mycorrhizal symbiosis.</title>
        <authorList>
            <consortium name="DOE Joint Genome Institute"/>
            <person name="Martino E."/>
            <person name="Morin E."/>
            <person name="Grelet G."/>
            <person name="Kuo A."/>
            <person name="Kohler A."/>
            <person name="Daghino S."/>
            <person name="Barry K."/>
            <person name="Choi C."/>
            <person name="Cichocki N."/>
            <person name="Clum A."/>
            <person name="Copeland A."/>
            <person name="Hainaut M."/>
            <person name="Haridas S."/>
            <person name="Labutti K."/>
            <person name="Lindquist E."/>
            <person name="Lipzen A."/>
            <person name="Khouja H.-R."/>
            <person name="Murat C."/>
            <person name="Ohm R."/>
            <person name="Olson A."/>
            <person name="Spatafora J."/>
            <person name="Veneault-Fourrey C."/>
            <person name="Henrissat B."/>
            <person name="Grigoriev I."/>
            <person name="Martin F."/>
            <person name="Perotto S."/>
        </authorList>
    </citation>
    <scope>NUCLEOTIDE SEQUENCE [LARGE SCALE GENOMIC DNA]</scope>
    <source>
        <strain evidence="4 5">E</strain>
    </source>
</reference>
<sequence length="499" mass="55179">MAEQALNNSWLTNALLGASRRRTESDPSTASSSSHLSPFRSSESSHSAAESERAQSEVTPTTIASGSDDLAAPLQPAHQFVAENGEGSLDGGLIHQRSRKGHKKSREGCFNCKRRKIKCQETQPACENCTKKNLQCSYPAPKTLKALQGSLLYSSNPIASVNLQGTPTIFSLTDMRLFHHFLMDAYPHLPVGNDLAWLTQVPLIAHHNAYLMHAILGMSASHLELLTGESLGAVAIHHRLLAVQGSNAALSRRVRTGSDGDALLGACYLLAFQASYMKDGLSEFFTMVRGCSLLSNQLRAEKLPMAFFLTEKDHFQFMEDRLLNLPVISPKLVEGAQASLVAVQPLCAMPSQTDFYQLLHECVEAIKLSSLRVYFKFISIYRGIIDMDLEMFHEFMDPSNIVVQLLIAHFFALQLVVAPIINREWAGRKRSTPLRFRLDQIYQLSKGIPDSYKSHLAWPLAIADAVMDEVAGKKPLVPRVPILRNKEWADPASAVLGWS</sequence>
<dbReference type="STRING" id="1095630.A0A2J6SH82"/>
<dbReference type="CDD" id="cd00067">
    <property type="entry name" value="GAL4"/>
    <property type="match status" value="1"/>
</dbReference>
<keyword evidence="1" id="KW-0539">Nucleus</keyword>
<dbReference type="Proteomes" id="UP000235371">
    <property type="component" value="Unassembled WGS sequence"/>
</dbReference>
<proteinExistence type="predicted"/>
<evidence type="ECO:0000256" key="2">
    <source>
        <dbReference type="SAM" id="MobiDB-lite"/>
    </source>
</evidence>
<dbReference type="Pfam" id="PF00172">
    <property type="entry name" value="Zn_clus"/>
    <property type="match status" value="1"/>
</dbReference>
<accession>A0A2J6SH82</accession>
<dbReference type="InterPro" id="IPR053157">
    <property type="entry name" value="Sterol_Uptake_Regulator"/>
</dbReference>
<dbReference type="InterPro" id="IPR021858">
    <property type="entry name" value="Fun_TF"/>
</dbReference>
<feature type="compositionally biased region" description="Low complexity" evidence="2">
    <location>
        <begin position="26"/>
        <end position="48"/>
    </location>
</feature>
<keyword evidence="5" id="KW-1185">Reference proteome</keyword>
<dbReference type="PRINTS" id="PR00755">
    <property type="entry name" value="AFLATOXINBRP"/>
</dbReference>
<evidence type="ECO:0000313" key="5">
    <source>
        <dbReference type="Proteomes" id="UP000235371"/>
    </source>
</evidence>
<dbReference type="GO" id="GO:0008270">
    <property type="term" value="F:zinc ion binding"/>
    <property type="evidence" value="ECO:0007669"/>
    <property type="project" value="InterPro"/>
</dbReference>
<feature type="region of interest" description="Disordered" evidence="2">
    <location>
        <begin position="18"/>
        <end position="70"/>
    </location>
</feature>
<dbReference type="Pfam" id="PF11951">
    <property type="entry name" value="Fungal_trans_2"/>
    <property type="match status" value="1"/>
</dbReference>
<organism evidence="4 5">
    <name type="scientific">Hyaloscypha bicolor E</name>
    <dbReference type="NCBI Taxonomy" id="1095630"/>
    <lineage>
        <taxon>Eukaryota</taxon>
        <taxon>Fungi</taxon>
        <taxon>Dikarya</taxon>
        <taxon>Ascomycota</taxon>
        <taxon>Pezizomycotina</taxon>
        <taxon>Leotiomycetes</taxon>
        <taxon>Helotiales</taxon>
        <taxon>Hyaloscyphaceae</taxon>
        <taxon>Hyaloscypha</taxon>
        <taxon>Hyaloscypha bicolor</taxon>
    </lineage>
</organism>
<dbReference type="EMBL" id="KZ613913">
    <property type="protein sequence ID" value="PMD50107.1"/>
    <property type="molecule type" value="Genomic_DNA"/>
</dbReference>
<dbReference type="PANTHER" id="PTHR47784">
    <property type="entry name" value="STEROL UPTAKE CONTROL PROTEIN 2"/>
    <property type="match status" value="1"/>
</dbReference>
<dbReference type="PANTHER" id="PTHR47784:SF7">
    <property type="entry name" value="ZN(II)2CYS6 TRANSCRIPTION FACTOR (EUROFUNG)"/>
    <property type="match status" value="1"/>
</dbReference>
<dbReference type="Gene3D" id="4.10.240.10">
    <property type="entry name" value="Zn(2)-C6 fungal-type DNA-binding domain"/>
    <property type="match status" value="1"/>
</dbReference>
<dbReference type="PROSITE" id="PS00463">
    <property type="entry name" value="ZN2_CY6_FUNGAL_1"/>
    <property type="match status" value="1"/>
</dbReference>
<dbReference type="GeneID" id="36596278"/>
<dbReference type="SUPFAM" id="SSF57701">
    <property type="entry name" value="Zn2/Cys6 DNA-binding domain"/>
    <property type="match status" value="1"/>
</dbReference>
<protein>
    <recommendedName>
        <fullName evidence="3">Zn(2)-C6 fungal-type domain-containing protein</fullName>
    </recommendedName>
</protein>